<dbReference type="AlphaFoldDB" id="A0A1N7MLJ2"/>
<gene>
    <name evidence="3" type="ORF">SAMN05421774_102791</name>
</gene>
<dbReference type="FunFam" id="3.40.50.720:FF:000084">
    <property type="entry name" value="Short-chain dehydrogenase reductase"/>
    <property type="match status" value="1"/>
</dbReference>
<dbReference type="PANTHER" id="PTHR24321:SF8">
    <property type="entry name" value="ESTRADIOL 17-BETA-DEHYDROGENASE 8-RELATED"/>
    <property type="match status" value="1"/>
</dbReference>
<evidence type="ECO:0000256" key="2">
    <source>
        <dbReference type="ARBA" id="ARBA00023002"/>
    </source>
</evidence>
<accession>A0A1N7MLJ2</accession>
<dbReference type="Gene3D" id="3.40.50.720">
    <property type="entry name" value="NAD(P)-binding Rossmann-like Domain"/>
    <property type="match status" value="1"/>
</dbReference>
<dbReference type="Proteomes" id="UP000186141">
    <property type="component" value="Unassembled WGS sequence"/>
</dbReference>
<dbReference type="InterPro" id="IPR036291">
    <property type="entry name" value="NAD(P)-bd_dom_sf"/>
</dbReference>
<dbReference type="RefSeq" id="WP_076529974.1">
    <property type="nucleotide sequence ID" value="NZ_BMEH01000002.1"/>
</dbReference>
<dbReference type="PROSITE" id="PS00061">
    <property type="entry name" value="ADH_SHORT"/>
    <property type="match status" value="1"/>
</dbReference>
<proteinExistence type="inferred from homology"/>
<dbReference type="NCBIfam" id="NF005559">
    <property type="entry name" value="PRK07231.1"/>
    <property type="match status" value="1"/>
</dbReference>
<dbReference type="PRINTS" id="PR00080">
    <property type="entry name" value="SDRFAMILY"/>
</dbReference>
<keyword evidence="4" id="KW-1185">Reference proteome</keyword>
<dbReference type="GO" id="GO:0016491">
    <property type="term" value="F:oxidoreductase activity"/>
    <property type="evidence" value="ECO:0007669"/>
    <property type="project" value="UniProtKB-KW"/>
</dbReference>
<dbReference type="PRINTS" id="PR00081">
    <property type="entry name" value="GDHRDH"/>
</dbReference>
<name>A0A1N7MLJ2_9RHOB</name>
<dbReference type="CDD" id="cd05233">
    <property type="entry name" value="SDR_c"/>
    <property type="match status" value="1"/>
</dbReference>
<dbReference type="OrthoDB" id="9797020at2"/>
<dbReference type="InterPro" id="IPR002347">
    <property type="entry name" value="SDR_fam"/>
</dbReference>
<protein>
    <submittedName>
        <fullName evidence="3">NAD(P)-dependent dehydrogenase, short-chain alcohol dehydrogenase family</fullName>
    </submittedName>
</protein>
<evidence type="ECO:0000313" key="3">
    <source>
        <dbReference type="EMBL" id="SIS87034.1"/>
    </source>
</evidence>
<comment type="similarity">
    <text evidence="1">Belongs to the short-chain dehydrogenases/reductases (SDR) family.</text>
</comment>
<dbReference type="PANTHER" id="PTHR24321">
    <property type="entry name" value="DEHYDROGENASES, SHORT CHAIN"/>
    <property type="match status" value="1"/>
</dbReference>
<dbReference type="Pfam" id="PF13561">
    <property type="entry name" value="adh_short_C2"/>
    <property type="match status" value="1"/>
</dbReference>
<keyword evidence="2" id="KW-0560">Oxidoreductase</keyword>
<dbReference type="STRING" id="1086013.SAMN05421774_102791"/>
<reference evidence="3 4" key="1">
    <citation type="submission" date="2017-01" db="EMBL/GenBank/DDBJ databases">
        <authorList>
            <person name="Mah S.A."/>
            <person name="Swanson W.J."/>
            <person name="Moy G.W."/>
            <person name="Vacquier V.D."/>
        </authorList>
    </citation>
    <scope>NUCLEOTIDE SEQUENCE [LARGE SCALE GENOMIC DNA]</scope>
    <source>
        <strain evidence="3 4">DSM 26375</strain>
    </source>
</reference>
<sequence>MGGALQGKVAIVTGAAGGIGRASALMLASRGATVLAVDRAPEVIDTAALIAGRGGRADAVQADCAAEKDVSAFVAQAMRDFGRIDILHANAGILGAFVPSFEEGPDRFMEVLRINLLGPWLAIRAAVPHMGKGGSIICTASVAGLRAGAGGVAYSASKAGVINLVQSTAQLLAGSGIRINAVAPGLVETGMTAPLFDAARARGREGRIGQLNPLRRSGDVSEIAEAVAFLASDAASYVNGQVLPVDGGLSSSHPFAPRPAGS</sequence>
<dbReference type="InterPro" id="IPR020904">
    <property type="entry name" value="Sc_DH/Rdtase_CS"/>
</dbReference>
<organism evidence="3 4">
    <name type="scientific">Gemmobacter megaterium</name>
    <dbReference type="NCBI Taxonomy" id="1086013"/>
    <lineage>
        <taxon>Bacteria</taxon>
        <taxon>Pseudomonadati</taxon>
        <taxon>Pseudomonadota</taxon>
        <taxon>Alphaproteobacteria</taxon>
        <taxon>Rhodobacterales</taxon>
        <taxon>Paracoccaceae</taxon>
        <taxon>Gemmobacter</taxon>
    </lineage>
</organism>
<dbReference type="EMBL" id="FTOT01000002">
    <property type="protein sequence ID" value="SIS87034.1"/>
    <property type="molecule type" value="Genomic_DNA"/>
</dbReference>
<evidence type="ECO:0000256" key="1">
    <source>
        <dbReference type="ARBA" id="ARBA00006484"/>
    </source>
</evidence>
<evidence type="ECO:0000313" key="4">
    <source>
        <dbReference type="Proteomes" id="UP000186141"/>
    </source>
</evidence>
<dbReference type="SUPFAM" id="SSF51735">
    <property type="entry name" value="NAD(P)-binding Rossmann-fold domains"/>
    <property type="match status" value="1"/>
</dbReference>